<evidence type="ECO:0000313" key="2">
    <source>
        <dbReference type="EMBL" id="MEQ2369398.1"/>
    </source>
</evidence>
<protein>
    <submittedName>
        <fullName evidence="2">DUF362 domain-containing protein</fullName>
    </submittedName>
</protein>
<organism evidence="2 3">
    <name type="scientific">Blautia aquisgranensis</name>
    <dbReference type="NCBI Taxonomy" id="3133153"/>
    <lineage>
        <taxon>Bacteria</taxon>
        <taxon>Bacillati</taxon>
        <taxon>Bacillota</taxon>
        <taxon>Clostridia</taxon>
        <taxon>Lachnospirales</taxon>
        <taxon>Lachnospiraceae</taxon>
        <taxon>Blautia</taxon>
    </lineage>
</organism>
<dbReference type="InterPro" id="IPR007160">
    <property type="entry name" value="DUF362"/>
</dbReference>
<dbReference type="RefSeq" id="WP_178642472.1">
    <property type="nucleotide sequence ID" value="NZ_JBBMEJ010000001.1"/>
</dbReference>
<dbReference type="Proteomes" id="UP001473063">
    <property type="component" value="Unassembled WGS sequence"/>
</dbReference>
<sequence>MKKNQILITAGTDYKKITKEILEEADLQSHIMDRTKKIGIKPNLVSPSEASWGATTHPEVVAGIIEYLKERGFSDIVMMEGSWVGDKTNEAVEVCGYDRLSKEYQVPFWDMQKDKGVPVDCGGMELNICERVREIDFLINVPVLKGHCQTKITCALKNMKGLIPNREKRRFHSLGLHKPIAHLNMGIRQDFIVVDNICGDLDFEDGGNPVVMNRVLAVCDPVLVDAYVCQMMHYEVEDVPYVKLAGELGVGCSDITKAEIRFCAAEADRVLPKSRKVVELADAVEEVESCSACYGYLIPALEMLKDEGLFEKLHEKICIGQGYRGQTGELGVGNCTCKFRHYVAGCPPLENDIYEFLKGYVLDERTP</sequence>
<reference evidence="2 3" key="1">
    <citation type="submission" date="2024-03" db="EMBL/GenBank/DDBJ databases">
        <title>Human intestinal bacterial collection.</title>
        <authorList>
            <person name="Pauvert C."/>
            <person name="Hitch T.C.A."/>
            <person name="Clavel T."/>
        </authorList>
    </citation>
    <scope>NUCLEOTIDE SEQUENCE [LARGE SCALE GENOMIC DNA]</scope>
    <source>
        <strain evidence="2 3">CLA-JM-H16</strain>
    </source>
</reference>
<comment type="caution">
    <text evidence="2">The sequence shown here is derived from an EMBL/GenBank/DDBJ whole genome shotgun (WGS) entry which is preliminary data.</text>
</comment>
<proteinExistence type="predicted"/>
<evidence type="ECO:0000313" key="3">
    <source>
        <dbReference type="Proteomes" id="UP001473063"/>
    </source>
</evidence>
<gene>
    <name evidence="2" type="ORF">WMO28_00300</name>
</gene>
<evidence type="ECO:0000259" key="1">
    <source>
        <dbReference type="Pfam" id="PF04015"/>
    </source>
</evidence>
<name>A0ABV1BDR6_9FIRM</name>
<dbReference type="Pfam" id="PF04015">
    <property type="entry name" value="DUF362"/>
    <property type="match status" value="1"/>
</dbReference>
<feature type="domain" description="DUF362" evidence="1">
    <location>
        <begin position="38"/>
        <end position="229"/>
    </location>
</feature>
<dbReference type="EMBL" id="JBBMEJ010000001">
    <property type="protein sequence ID" value="MEQ2369398.1"/>
    <property type="molecule type" value="Genomic_DNA"/>
</dbReference>
<accession>A0ABV1BDR6</accession>
<keyword evidence="3" id="KW-1185">Reference proteome</keyword>